<evidence type="ECO:0000259" key="5">
    <source>
        <dbReference type="Pfam" id="PF13458"/>
    </source>
</evidence>
<keyword evidence="7" id="KW-1185">Reference proteome</keyword>
<gene>
    <name evidence="6" type="ORF">G5B42_07910</name>
</gene>
<accession>A0A8J6I1V9</accession>
<keyword evidence="2" id="KW-0813">Transport</keyword>
<evidence type="ECO:0000256" key="2">
    <source>
        <dbReference type="ARBA" id="ARBA00022448"/>
    </source>
</evidence>
<dbReference type="AlphaFoldDB" id="A0A8J6I1V9"/>
<dbReference type="PRINTS" id="PR00337">
    <property type="entry name" value="LEUILEVALBP"/>
</dbReference>
<dbReference type="EMBL" id="JAAKDE010000015">
    <property type="protein sequence ID" value="MBA2133463.1"/>
    <property type="molecule type" value="Genomic_DNA"/>
</dbReference>
<sequence length="383" mass="41458">MKKKNLLILGAIVVVLAAVIFFVTSRGGSDTLKIGTIMSVSGPVSHFGTQCRDAIQLAVDEFNARGGVLGKQVQLIVEDDEKNPEKTMNALVKLATKDKVKVVIGALTSDCTLAITQEAQRRGILLFTPTSTNDSVTDAGDLIFRSCFKDSFQGQVMAHFAVENLNATKAAVLYDMNNDYSTGLMKSFEETFASLGGTVVASESYAGGDKDFNAQLTKIKAADPDVLFLPDYYNTVSLIINQARNQGLDAIMLGPDGWDELVGQAGEEAIGGYFCNHYSPDADDADVKEFVRKYRDRYGVTPNALAALGYDAAYIVLEAIERAGTDDPQVLKKALMETDKKYVTGRITFDEKHNPVKSTTILKVVKGADGKLATEYVGMVDPE</sequence>
<dbReference type="InterPro" id="IPR051010">
    <property type="entry name" value="BCAA_transport"/>
</dbReference>
<dbReference type="SUPFAM" id="SSF53822">
    <property type="entry name" value="Periplasmic binding protein-like I"/>
    <property type="match status" value="1"/>
</dbReference>
<evidence type="ECO:0000313" key="6">
    <source>
        <dbReference type="EMBL" id="MBA2133463.1"/>
    </source>
</evidence>
<dbReference type="PANTHER" id="PTHR30483">
    <property type="entry name" value="LEUCINE-SPECIFIC-BINDING PROTEIN"/>
    <property type="match status" value="1"/>
</dbReference>
<dbReference type="RefSeq" id="WP_181339929.1">
    <property type="nucleotide sequence ID" value="NZ_JAAKDE010000015.1"/>
</dbReference>
<comment type="similarity">
    <text evidence="1">Belongs to the leucine-binding protein family.</text>
</comment>
<reference evidence="6" key="1">
    <citation type="submission" date="2020-06" db="EMBL/GenBank/DDBJ databases">
        <title>Novel chitinolytic bacterium.</title>
        <authorList>
            <person name="Ungkulpasvich U."/>
            <person name="Kosugi A."/>
            <person name="Uke A."/>
        </authorList>
    </citation>
    <scope>NUCLEOTIDE SEQUENCE</scope>
    <source>
        <strain evidence="6">UUS1-1</strain>
    </source>
</reference>
<feature type="domain" description="Leucine-binding protein" evidence="5">
    <location>
        <begin position="31"/>
        <end position="367"/>
    </location>
</feature>
<dbReference type="PANTHER" id="PTHR30483:SF6">
    <property type="entry name" value="PERIPLASMIC BINDING PROTEIN OF ABC TRANSPORTER FOR NATURAL AMINO ACIDS"/>
    <property type="match status" value="1"/>
</dbReference>
<evidence type="ECO:0000313" key="7">
    <source>
        <dbReference type="Proteomes" id="UP000657177"/>
    </source>
</evidence>
<proteinExistence type="inferred from homology"/>
<protein>
    <submittedName>
        <fullName evidence="6">ABC transporter substrate-binding protein</fullName>
    </submittedName>
</protein>
<dbReference type="InterPro" id="IPR028081">
    <property type="entry name" value="Leu-bd"/>
</dbReference>
<dbReference type="Proteomes" id="UP000657177">
    <property type="component" value="Unassembled WGS sequence"/>
</dbReference>
<dbReference type="InterPro" id="IPR028082">
    <property type="entry name" value="Peripla_BP_I"/>
</dbReference>
<comment type="caution">
    <text evidence="6">The sequence shown here is derived from an EMBL/GenBank/DDBJ whole genome shotgun (WGS) entry which is preliminary data.</text>
</comment>
<evidence type="ECO:0000256" key="3">
    <source>
        <dbReference type="ARBA" id="ARBA00022729"/>
    </source>
</evidence>
<evidence type="ECO:0000256" key="4">
    <source>
        <dbReference type="ARBA" id="ARBA00022970"/>
    </source>
</evidence>
<organism evidence="6 7">
    <name type="scientific">Capillibacterium thermochitinicola</name>
    <dbReference type="NCBI Taxonomy" id="2699427"/>
    <lineage>
        <taxon>Bacteria</taxon>
        <taxon>Bacillati</taxon>
        <taxon>Bacillota</taxon>
        <taxon>Capillibacterium</taxon>
    </lineage>
</organism>
<dbReference type="Pfam" id="PF13458">
    <property type="entry name" value="Peripla_BP_6"/>
    <property type="match status" value="1"/>
</dbReference>
<keyword evidence="3" id="KW-0732">Signal</keyword>
<name>A0A8J6I1V9_9FIRM</name>
<dbReference type="InterPro" id="IPR000709">
    <property type="entry name" value="Leu_Ile_Val-bd"/>
</dbReference>
<dbReference type="CDD" id="cd06347">
    <property type="entry name" value="PBP1_ABC_LivK_ligand_binding-like"/>
    <property type="match status" value="1"/>
</dbReference>
<dbReference type="GO" id="GO:0006865">
    <property type="term" value="P:amino acid transport"/>
    <property type="evidence" value="ECO:0007669"/>
    <property type="project" value="UniProtKB-KW"/>
</dbReference>
<keyword evidence="4" id="KW-0029">Amino-acid transport</keyword>
<dbReference type="Gene3D" id="3.40.50.2300">
    <property type="match status" value="2"/>
</dbReference>
<evidence type="ECO:0000256" key="1">
    <source>
        <dbReference type="ARBA" id="ARBA00010062"/>
    </source>
</evidence>